<dbReference type="GO" id="GO:0032259">
    <property type="term" value="P:methylation"/>
    <property type="evidence" value="ECO:0007669"/>
    <property type="project" value="UniProtKB-KW"/>
</dbReference>
<evidence type="ECO:0000313" key="2">
    <source>
        <dbReference type="Proteomes" id="UP000004949"/>
    </source>
</evidence>
<keyword evidence="1" id="KW-0489">Methyltransferase</keyword>
<dbReference type="PATRIC" id="fig|1088869.3.peg.1030"/>
<dbReference type="AlphaFoldDB" id="G6XIT4"/>
<comment type="caution">
    <text evidence="1">The sequence shown here is derived from an EMBL/GenBank/DDBJ whole genome shotgun (WGS) entry which is preliminary data.</text>
</comment>
<dbReference type="eggNOG" id="COG1092">
    <property type="taxonomic scope" value="Bacteria"/>
</dbReference>
<keyword evidence="1" id="KW-0808">Transferase</keyword>
<organism evidence="1 2">
    <name type="scientific">Gluconobacter morbifer G707</name>
    <dbReference type="NCBI Taxonomy" id="1088869"/>
    <lineage>
        <taxon>Bacteria</taxon>
        <taxon>Pseudomonadati</taxon>
        <taxon>Pseudomonadota</taxon>
        <taxon>Alphaproteobacteria</taxon>
        <taxon>Acetobacterales</taxon>
        <taxon>Acetobacteraceae</taxon>
        <taxon>Gluconobacter</taxon>
    </lineage>
</organism>
<keyword evidence="2" id="KW-1185">Reference proteome</keyword>
<name>G6XIT4_9PROT</name>
<proteinExistence type="predicted"/>
<protein>
    <submittedName>
        <fullName evidence="1">Methyltransferase</fullName>
    </submittedName>
</protein>
<gene>
    <name evidence="1" type="ORF">GMO_10300</name>
</gene>
<evidence type="ECO:0000313" key="1">
    <source>
        <dbReference type="EMBL" id="EHH68260.1"/>
    </source>
</evidence>
<dbReference type="Proteomes" id="UP000004949">
    <property type="component" value="Unassembled WGS sequence"/>
</dbReference>
<accession>G6XIT4</accession>
<dbReference type="EMBL" id="AGQV01000002">
    <property type="protein sequence ID" value="EHH68260.1"/>
    <property type="molecule type" value="Genomic_DNA"/>
</dbReference>
<sequence length="82" mass="9823">MKYGKLREEWREDIRQGFRECFRVLRPFGTLIFKWNEHEIPVREILALTDQKPLFGNRCGKTAKTHWIVFMKDAAINAEERG</sequence>
<dbReference type="GO" id="GO:0008168">
    <property type="term" value="F:methyltransferase activity"/>
    <property type="evidence" value="ECO:0007669"/>
    <property type="project" value="UniProtKB-KW"/>
</dbReference>
<reference evidence="1 2" key="1">
    <citation type="submission" date="2011-10" db="EMBL/GenBank/DDBJ databases">
        <title>Genome sequence of Gluconobacter morbifer G707, isolated from Drosophila gut.</title>
        <authorList>
            <person name="Lee W.-J."/>
            <person name="Kim E.-K."/>
        </authorList>
    </citation>
    <scope>NUCLEOTIDE SEQUENCE [LARGE SCALE GENOMIC DNA]</scope>
    <source>
        <strain evidence="1 2">G707</strain>
    </source>
</reference>
<dbReference type="STRING" id="1088869.GMO_10300"/>